<evidence type="ECO:0000313" key="4">
    <source>
        <dbReference type="Proteomes" id="UP000632289"/>
    </source>
</evidence>
<feature type="compositionally biased region" description="Basic residues" evidence="1">
    <location>
        <begin position="87"/>
        <end position="99"/>
    </location>
</feature>
<evidence type="ECO:0000256" key="1">
    <source>
        <dbReference type="SAM" id="MobiDB-lite"/>
    </source>
</evidence>
<evidence type="ECO:0000256" key="2">
    <source>
        <dbReference type="SAM" id="Phobius"/>
    </source>
</evidence>
<comment type="caution">
    <text evidence="3">The sequence shown here is derived from an EMBL/GenBank/DDBJ whole genome shotgun (WGS) entry which is preliminary data.</text>
</comment>
<keyword evidence="2" id="KW-1133">Transmembrane helix</keyword>
<name>A0A927EV76_9ACTN</name>
<dbReference type="EMBL" id="JACXYU010000001">
    <property type="protein sequence ID" value="MBD3930325.1"/>
    <property type="molecule type" value="Genomic_DNA"/>
</dbReference>
<reference evidence="3" key="1">
    <citation type="submission" date="2020-09" db="EMBL/GenBank/DDBJ databases">
        <title>Secondary metabolite and genome analysis of marine Streptomyces chumphonensis KK1-2T.</title>
        <authorList>
            <person name="Phongsopitanun W."/>
            <person name="Kanchanasin P."/>
            <person name="Pittayakhajonwut P."/>
            <person name="Suwanborirux K."/>
            <person name="Tanasupawat S."/>
        </authorList>
    </citation>
    <scope>NUCLEOTIDE SEQUENCE</scope>
    <source>
        <strain evidence="3">KK1-2</strain>
    </source>
</reference>
<sequence>MGLARPLRTVRLGIPTEPTVRALLPLPHRARPDALLLRDDRGAGASRQGWRRPKGGRPLRRRRKIRPVAPGEGHRCGIVPRAGGGHTHAHRRLGHVFRSRSKEAQSPATEPVEDLTPQRDPQAPKGRPTPKRREAQAQRRSISKPPADRKEAAKRAREARRADMARQRQALATGDERYLPLRDRGQPRRFARDFIDSKWHVAEFFLPIAVLILILSIVPSVQAKNISLVLWMGVIAMIVVDSVLTARRLKKALRERFPDENLRGVTMYAIMRTLQMRRMRLPKPQIARGESPRR</sequence>
<keyword evidence="2" id="KW-0812">Transmembrane</keyword>
<dbReference type="Proteomes" id="UP000632289">
    <property type="component" value="Unassembled WGS sequence"/>
</dbReference>
<keyword evidence="2" id="KW-0472">Membrane</keyword>
<gene>
    <name evidence="3" type="ORF">IF129_01880</name>
</gene>
<dbReference type="AlphaFoldDB" id="A0A927EV76"/>
<protein>
    <submittedName>
        <fullName evidence="3">DUF3043 domain-containing protein</fullName>
    </submittedName>
</protein>
<evidence type="ECO:0000313" key="3">
    <source>
        <dbReference type="EMBL" id="MBD3930325.1"/>
    </source>
</evidence>
<feature type="compositionally biased region" description="Basic and acidic residues" evidence="1">
    <location>
        <begin position="146"/>
        <end position="166"/>
    </location>
</feature>
<organism evidence="3 4">
    <name type="scientific">Streptomyces chumphonensis</name>
    <dbReference type="NCBI Taxonomy" id="1214925"/>
    <lineage>
        <taxon>Bacteria</taxon>
        <taxon>Bacillati</taxon>
        <taxon>Actinomycetota</taxon>
        <taxon>Actinomycetes</taxon>
        <taxon>Kitasatosporales</taxon>
        <taxon>Streptomycetaceae</taxon>
        <taxon>Streptomyces</taxon>
    </lineage>
</organism>
<dbReference type="InterPro" id="IPR021403">
    <property type="entry name" value="DUF3043"/>
</dbReference>
<feature type="transmembrane region" description="Helical" evidence="2">
    <location>
        <begin position="228"/>
        <end position="246"/>
    </location>
</feature>
<keyword evidence="4" id="KW-1185">Reference proteome</keyword>
<dbReference type="Pfam" id="PF11241">
    <property type="entry name" value="DUF3043"/>
    <property type="match status" value="1"/>
</dbReference>
<feature type="transmembrane region" description="Helical" evidence="2">
    <location>
        <begin position="204"/>
        <end position="222"/>
    </location>
</feature>
<feature type="region of interest" description="Disordered" evidence="1">
    <location>
        <begin position="37"/>
        <end position="169"/>
    </location>
</feature>
<proteinExistence type="predicted"/>
<feature type="compositionally biased region" description="Basic residues" evidence="1">
    <location>
        <begin position="49"/>
        <end position="66"/>
    </location>
</feature>
<accession>A0A927EV76</accession>